<protein>
    <recommendedName>
        <fullName evidence="5">homocysteine desulfhydrase</fullName>
        <ecNumber evidence="5">4.4.1.2</ecNumber>
    </recommendedName>
    <alternativeName>
        <fullName evidence="6">Homocysteine desulfhydrase</fullName>
    </alternativeName>
</protein>
<dbReference type="GO" id="GO:0047982">
    <property type="term" value="F:homocysteine desulfhydrase activity"/>
    <property type="evidence" value="ECO:0007669"/>
    <property type="project" value="UniProtKB-EC"/>
</dbReference>
<dbReference type="PANTHER" id="PTHR43797:SF2">
    <property type="entry name" value="HOMOCYSTEINE_CYSTEINE SYNTHASE"/>
    <property type="match status" value="1"/>
</dbReference>
<dbReference type="Gene3D" id="3.90.1150.10">
    <property type="entry name" value="Aspartate Aminotransferase, domain 1"/>
    <property type="match status" value="1"/>
</dbReference>
<dbReference type="Proteomes" id="UP000051155">
    <property type="component" value="Unassembled WGS sequence"/>
</dbReference>
<dbReference type="GO" id="GO:0006535">
    <property type="term" value="P:cysteine biosynthetic process from serine"/>
    <property type="evidence" value="ECO:0007669"/>
    <property type="project" value="TreeGrafter"/>
</dbReference>
<gene>
    <name evidence="11" type="ORF">FD20_GL001041</name>
</gene>
<dbReference type="EC" id="4.4.1.2" evidence="5"/>
<dbReference type="InterPro" id="IPR006235">
    <property type="entry name" value="OAc-hSer/O-AcSer_sulfhydrylase"/>
</dbReference>
<evidence type="ECO:0000256" key="3">
    <source>
        <dbReference type="ARBA" id="ARBA00022679"/>
    </source>
</evidence>
<evidence type="ECO:0000256" key="8">
    <source>
        <dbReference type="ARBA" id="ARBA00052699"/>
    </source>
</evidence>
<dbReference type="STRING" id="1423812.FD20_GL001041"/>
<evidence type="ECO:0000313" key="11">
    <source>
        <dbReference type="EMBL" id="KRL36819.1"/>
    </source>
</evidence>
<comment type="caution">
    <text evidence="11">The sequence shown here is derived from an EMBL/GenBank/DDBJ whole genome shotgun (WGS) entry which is preliminary data.</text>
</comment>
<evidence type="ECO:0000256" key="7">
    <source>
        <dbReference type="ARBA" id="ARBA00048780"/>
    </source>
</evidence>
<dbReference type="GO" id="GO:0019346">
    <property type="term" value="P:transsulfuration"/>
    <property type="evidence" value="ECO:0007669"/>
    <property type="project" value="InterPro"/>
</dbReference>
<dbReference type="PATRIC" id="fig|1423812.3.peg.1108"/>
<dbReference type="InterPro" id="IPR015424">
    <property type="entry name" value="PyrdxlP-dep_Trfase"/>
</dbReference>
<dbReference type="PIRSF" id="PIRSF001434">
    <property type="entry name" value="CGS"/>
    <property type="match status" value="1"/>
</dbReference>
<dbReference type="PANTHER" id="PTHR43797">
    <property type="entry name" value="HOMOCYSTEINE/CYSTEINE SYNTHASE"/>
    <property type="match status" value="1"/>
</dbReference>
<dbReference type="FunFam" id="3.40.640.10:FF:000046">
    <property type="entry name" value="Cystathionine gamma-lyase"/>
    <property type="match status" value="1"/>
</dbReference>
<dbReference type="InterPro" id="IPR000277">
    <property type="entry name" value="Cys/Met-Metab_PyrdxlP-dep_enz"/>
</dbReference>
<proteinExistence type="inferred from homology"/>
<keyword evidence="12" id="KW-1185">Reference proteome</keyword>
<dbReference type="CDD" id="cd00614">
    <property type="entry name" value="CGS_like"/>
    <property type="match status" value="1"/>
</dbReference>
<evidence type="ECO:0000256" key="1">
    <source>
        <dbReference type="ARBA" id="ARBA00001933"/>
    </source>
</evidence>
<dbReference type="GO" id="GO:0018826">
    <property type="term" value="F:methionine gamma-lyase activity"/>
    <property type="evidence" value="ECO:0007669"/>
    <property type="project" value="UniProtKB-EC"/>
</dbReference>
<dbReference type="RefSeq" id="WP_057737936.1">
    <property type="nucleotide sequence ID" value="NZ_AZEG01000020.1"/>
</dbReference>
<dbReference type="GO" id="GO:0004124">
    <property type="term" value="F:cysteine synthase activity"/>
    <property type="evidence" value="ECO:0007669"/>
    <property type="project" value="TreeGrafter"/>
</dbReference>
<dbReference type="Pfam" id="PF01053">
    <property type="entry name" value="Cys_Met_Meta_PP"/>
    <property type="match status" value="1"/>
</dbReference>
<evidence type="ECO:0000256" key="9">
    <source>
        <dbReference type="PIRSR" id="PIRSR001434-2"/>
    </source>
</evidence>
<name>A0A0R1Q687_9LACO</name>
<evidence type="ECO:0000256" key="10">
    <source>
        <dbReference type="RuleBase" id="RU362118"/>
    </source>
</evidence>
<dbReference type="InterPro" id="IPR015421">
    <property type="entry name" value="PyrdxlP-dep_Trfase_major"/>
</dbReference>
<dbReference type="GO" id="GO:0005737">
    <property type="term" value="C:cytoplasm"/>
    <property type="evidence" value="ECO:0007669"/>
    <property type="project" value="TreeGrafter"/>
</dbReference>
<keyword evidence="3" id="KW-0808">Transferase</keyword>
<feature type="modified residue" description="N6-(pyridoxal phosphate)lysine" evidence="9">
    <location>
        <position position="208"/>
    </location>
</feature>
<comment type="similarity">
    <text evidence="2 10">Belongs to the trans-sulfuration enzymes family.</text>
</comment>
<comment type="cofactor">
    <cofactor evidence="1 10">
        <name>pyridoxal 5'-phosphate</name>
        <dbReference type="ChEBI" id="CHEBI:597326"/>
    </cofactor>
</comment>
<sequence>MSNNFDTKKIHSGYQPQKHNYSATVPIYQNVAFDLHDTERADKIARGEEPDAFMYSRVNNPTVDVFEKRIAELDGGVGAVAVSSGMAAITYAILNTAEGGGRIIAPLDIYGAALDEFRTLLPKFGINFDFVDDINDFENIERLIKPDTKAIYAESVSNPITNVADVTKIAELAHSHNIPLIIDNTFPTPYLFNPIKHGADIVVYSSTKGISGHGNVVSGLIVDGGQFDWKKGKFPQFYENEITLKKKGRKDFSFAAVYGKEAYLQHLRTKYLRLMGGVLSPFSAYLDLLGLETISERIGKEVATSLKIAHFLEENEHVERVFNSGLLNTPQEELVKKYFTKGIGTIFSFKLKGNMKNVTELLNNVKVFTYLPNVGDNRSLIVNPSRVTHREIPENERQKQEILDNLIRLSIGLEDSSDLIADLEQAINKAFEE</sequence>
<dbReference type="InterPro" id="IPR015422">
    <property type="entry name" value="PyrdxlP-dep_Trfase_small"/>
</dbReference>
<keyword evidence="4 9" id="KW-0663">Pyridoxal phosphate</keyword>
<organism evidence="11 12">
    <name type="scientific">Liquorilactobacillus uvarum DSM 19971</name>
    <dbReference type="NCBI Taxonomy" id="1423812"/>
    <lineage>
        <taxon>Bacteria</taxon>
        <taxon>Bacillati</taxon>
        <taxon>Bacillota</taxon>
        <taxon>Bacilli</taxon>
        <taxon>Lactobacillales</taxon>
        <taxon>Lactobacillaceae</taxon>
        <taxon>Liquorilactobacillus</taxon>
    </lineage>
</organism>
<dbReference type="GO" id="GO:0003961">
    <property type="term" value="F:O-acetylhomoserine aminocarboxypropyltransferase activity"/>
    <property type="evidence" value="ECO:0007669"/>
    <property type="project" value="TreeGrafter"/>
</dbReference>
<accession>A0A0R1Q687</accession>
<dbReference type="Gene3D" id="3.40.640.10">
    <property type="entry name" value="Type I PLP-dependent aspartate aminotransferase-like (Major domain)"/>
    <property type="match status" value="1"/>
</dbReference>
<dbReference type="OrthoDB" id="9780685at2"/>
<dbReference type="AlphaFoldDB" id="A0A0R1Q687"/>
<evidence type="ECO:0000256" key="4">
    <source>
        <dbReference type="ARBA" id="ARBA00022898"/>
    </source>
</evidence>
<dbReference type="GO" id="GO:0071269">
    <property type="term" value="P:L-homocysteine biosynthetic process"/>
    <property type="evidence" value="ECO:0007669"/>
    <property type="project" value="TreeGrafter"/>
</dbReference>
<evidence type="ECO:0000256" key="2">
    <source>
        <dbReference type="ARBA" id="ARBA00009077"/>
    </source>
</evidence>
<dbReference type="EMBL" id="AZEG01000020">
    <property type="protein sequence ID" value="KRL36819.1"/>
    <property type="molecule type" value="Genomic_DNA"/>
</dbReference>
<evidence type="ECO:0000313" key="12">
    <source>
        <dbReference type="Proteomes" id="UP000051155"/>
    </source>
</evidence>
<comment type="catalytic activity">
    <reaction evidence="8">
        <text>L-methionine + H2O = methanethiol + 2-oxobutanoate + NH4(+)</text>
        <dbReference type="Rhea" id="RHEA:23800"/>
        <dbReference type="ChEBI" id="CHEBI:15377"/>
        <dbReference type="ChEBI" id="CHEBI:16007"/>
        <dbReference type="ChEBI" id="CHEBI:16763"/>
        <dbReference type="ChEBI" id="CHEBI:28938"/>
        <dbReference type="ChEBI" id="CHEBI:57844"/>
        <dbReference type="EC" id="4.4.1.11"/>
    </reaction>
    <physiologicalReaction direction="left-to-right" evidence="8">
        <dbReference type="Rhea" id="RHEA:23801"/>
    </physiologicalReaction>
</comment>
<comment type="catalytic activity">
    <reaction evidence="7">
        <text>L-homocysteine + H2O = 2-oxobutanoate + hydrogen sulfide + NH4(+) + H(+)</text>
        <dbReference type="Rhea" id="RHEA:14501"/>
        <dbReference type="ChEBI" id="CHEBI:15377"/>
        <dbReference type="ChEBI" id="CHEBI:15378"/>
        <dbReference type="ChEBI" id="CHEBI:16763"/>
        <dbReference type="ChEBI" id="CHEBI:28938"/>
        <dbReference type="ChEBI" id="CHEBI:29919"/>
        <dbReference type="ChEBI" id="CHEBI:58199"/>
        <dbReference type="EC" id="4.4.1.2"/>
    </reaction>
    <physiologicalReaction direction="left-to-right" evidence="7">
        <dbReference type="Rhea" id="RHEA:14502"/>
    </physiologicalReaction>
</comment>
<reference evidence="11 12" key="1">
    <citation type="journal article" date="2015" name="Genome Announc.">
        <title>Expanding the biotechnology potential of lactobacilli through comparative genomics of 213 strains and associated genera.</title>
        <authorList>
            <person name="Sun Z."/>
            <person name="Harris H.M."/>
            <person name="McCann A."/>
            <person name="Guo C."/>
            <person name="Argimon S."/>
            <person name="Zhang W."/>
            <person name="Yang X."/>
            <person name="Jeffery I.B."/>
            <person name="Cooney J.C."/>
            <person name="Kagawa T.F."/>
            <person name="Liu W."/>
            <person name="Song Y."/>
            <person name="Salvetti E."/>
            <person name="Wrobel A."/>
            <person name="Rasinkangas P."/>
            <person name="Parkhill J."/>
            <person name="Rea M.C."/>
            <person name="O'Sullivan O."/>
            <person name="Ritari J."/>
            <person name="Douillard F.P."/>
            <person name="Paul Ross R."/>
            <person name="Yang R."/>
            <person name="Briner A.E."/>
            <person name="Felis G.E."/>
            <person name="de Vos W.M."/>
            <person name="Barrangou R."/>
            <person name="Klaenhammer T.R."/>
            <person name="Caufield P.W."/>
            <person name="Cui Y."/>
            <person name="Zhang H."/>
            <person name="O'Toole P.W."/>
        </authorList>
    </citation>
    <scope>NUCLEOTIDE SEQUENCE [LARGE SCALE GENOMIC DNA]</scope>
    <source>
        <strain evidence="11 12">DSM 19971</strain>
    </source>
</reference>
<dbReference type="SUPFAM" id="SSF53383">
    <property type="entry name" value="PLP-dependent transferases"/>
    <property type="match status" value="1"/>
</dbReference>
<evidence type="ECO:0000256" key="5">
    <source>
        <dbReference type="ARBA" id="ARBA00047175"/>
    </source>
</evidence>
<evidence type="ECO:0000256" key="6">
    <source>
        <dbReference type="ARBA" id="ARBA00047199"/>
    </source>
</evidence>
<dbReference type="GO" id="GO:0030170">
    <property type="term" value="F:pyridoxal phosphate binding"/>
    <property type="evidence" value="ECO:0007669"/>
    <property type="project" value="InterPro"/>
</dbReference>